<evidence type="ECO:0000313" key="2">
    <source>
        <dbReference type="Proteomes" id="UP000799429"/>
    </source>
</evidence>
<comment type="caution">
    <text evidence="1">The sequence shown here is derived from an EMBL/GenBank/DDBJ whole genome shotgun (WGS) entry which is preliminary data.</text>
</comment>
<organism evidence="1 2">
    <name type="scientific">Patellaria atrata CBS 101060</name>
    <dbReference type="NCBI Taxonomy" id="1346257"/>
    <lineage>
        <taxon>Eukaryota</taxon>
        <taxon>Fungi</taxon>
        <taxon>Dikarya</taxon>
        <taxon>Ascomycota</taxon>
        <taxon>Pezizomycotina</taxon>
        <taxon>Dothideomycetes</taxon>
        <taxon>Dothideomycetes incertae sedis</taxon>
        <taxon>Patellariales</taxon>
        <taxon>Patellariaceae</taxon>
        <taxon>Patellaria</taxon>
    </lineage>
</organism>
<protein>
    <submittedName>
        <fullName evidence="1">Uncharacterized protein</fullName>
    </submittedName>
</protein>
<gene>
    <name evidence="1" type="ORF">M501DRAFT_359623</name>
</gene>
<evidence type="ECO:0000313" key="1">
    <source>
        <dbReference type="EMBL" id="KAF2841898.1"/>
    </source>
</evidence>
<dbReference type="AlphaFoldDB" id="A0A9P4SFU5"/>
<keyword evidence="2" id="KW-1185">Reference proteome</keyword>
<dbReference type="Proteomes" id="UP000799429">
    <property type="component" value="Unassembled WGS sequence"/>
</dbReference>
<name>A0A9P4SFU5_9PEZI</name>
<sequence length="144" mass="16784">MVWDPMRKVLSPAIVLASIVTFSTVSRLRSSITGFDHYLTICTIEVFHQLQKGSRSLLPGRHSLREYLKYHKVGVISMLSQRFHILFHIMNFIAGSEIRPTCESPNQFRYNYLHLFSRPCIPCLLYGHFHTGSDFLYRKLETYG</sequence>
<dbReference type="EMBL" id="MU006090">
    <property type="protein sequence ID" value="KAF2841898.1"/>
    <property type="molecule type" value="Genomic_DNA"/>
</dbReference>
<proteinExistence type="predicted"/>
<accession>A0A9P4SFU5</accession>
<reference evidence="1" key="1">
    <citation type="journal article" date="2020" name="Stud. Mycol.">
        <title>101 Dothideomycetes genomes: a test case for predicting lifestyles and emergence of pathogens.</title>
        <authorList>
            <person name="Haridas S."/>
            <person name="Albert R."/>
            <person name="Binder M."/>
            <person name="Bloem J."/>
            <person name="Labutti K."/>
            <person name="Salamov A."/>
            <person name="Andreopoulos B."/>
            <person name="Baker S."/>
            <person name="Barry K."/>
            <person name="Bills G."/>
            <person name="Bluhm B."/>
            <person name="Cannon C."/>
            <person name="Castanera R."/>
            <person name="Culley D."/>
            <person name="Daum C."/>
            <person name="Ezra D."/>
            <person name="Gonzalez J."/>
            <person name="Henrissat B."/>
            <person name="Kuo A."/>
            <person name="Liang C."/>
            <person name="Lipzen A."/>
            <person name="Lutzoni F."/>
            <person name="Magnuson J."/>
            <person name="Mondo S."/>
            <person name="Nolan M."/>
            <person name="Ohm R."/>
            <person name="Pangilinan J."/>
            <person name="Park H.-J."/>
            <person name="Ramirez L."/>
            <person name="Alfaro M."/>
            <person name="Sun H."/>
            <person name="Tritt A."/>
            <person name="Yoshinaga Y."/>
            <person name="Zwiers L.-H."/>
            <person name="Turgeon B."/>
            <person name="Goodwin S."/>
            <person name="Spatafora J."/>
            <person name="Crous P."/>
            <person name="Grigoriev I."/>
        </authorList>
    </citation>
    <scope>NUCLEOTIDE SEQUENCE</scope>
    <source>
        <strain evidence="1">CBS 101060</strain>
    </source>
</reference>